<dbReference type="EMBL" id="CP026114">
    <property type="protein sequence ID" value="AUT66347.1"/>
    <property type="molecule type" value="Genomic_DNA"/>
</dbReference>
<organism evidence="1 2">
    <name type="scientific">Paraburkholderia terrae</name>
    <dbReference type="NCBI Taxonomy" id="311230"/>
    <lineage>
        <taxon>Bacteria</taxon>
        <taxon>Pseudomonadati</taxon>
        <taxon>Pseudomonadota</taxon>
        <taxon>Betaproteobacteria</taxon>
        <taxon>Burkholderiales</taxon>
        <taxon>Burkholderiaceae</taxon>
        <taxon>Paraburkholderia</taxon>
    </lineage>
</organism>
<proteinExistence type="predicted"/>
<reference evidence="1 2" key="1">
    <citation type="submission" date="2018-01" db="EMBL/GenBank/DDBJ databases">
        <title>Species boundaries and ecological features among Paraburkholderia terrae DSMZ17804T, P. hospita DSMZ17164T and P. caribensis DSMZ13236T.</title>
        <authorList>
            <person name="Pratama A.A."/>
        </authorList>
    </citation>
    <scope>NUCLEOTIDE SEQUENCE [LARGE SCALE GENOMIC DNA]</scope>
    <source>
        <strain evidence="1 2">DSM 17804</strain>
    </source>
</reference>
<dbReference type="Proteomes" id="UP000243502">
    <property type="component" value="Chromosome 4"/>
</dbReference>
<name>A0A2I8F3A8_9BURK</name>
<evidence type="ECO:0000313" key="1">
    <source>
        <dbReference type="EMBL" id="AUT66347.1"/>
    </source>
</evidence>
<accession>A0A2I8F3A8</accession>
<protein>
    <submittedName>
        <fullName evidence="1">Uncharacterized protein</fullName>
    </submittedName>
</protein>
<dbReference type="KEGG" id="pter:C2L65_42290"/>
<dbReference type="AlphaFoldDB" id="A0A2I8F3A8"/>
<evidence type="ECO:0000313" key="2">
    <source>
        <dbReference type="Proteomes" id="UP000243502"/>
    </source>
</evidence>
<sequence length="132" mass="14831">MVPTSREAAKSQSMISFVVGIAVVLCVAIFAAVRHGREHKDEPVARWLAASLDTSLPIHERCARNELLRPHRIDETLSLQVLQKPRSIAAKFVEAAQVYENHLGTLQLRAMNNIYETTKERGATILRCETIR</sequence>
<dbReference type="OrthoDB" id="9970024at2"/>
<gene>
    <name evidence="1" type="ORF">C2L65_42290</name>
</gene>